<reference evidence="2" key="1">
    <citation type="journal article" date="2019" name="Int. J. Syst. Evol. Microbiol.">
        <title>The Global Catalogue of Microorganisms (GCM) 10K type strain sequencing project: providing services to taxonomists for standard genome sequencing and annotation.</title>
        <authorList>
            <consortium name="The Broad Institute Genomics Platform"/>
            <consortium name="The Broad Institute Genome Sequencing Center for Infectious Disease"/>
            <person name="Wu L."/>
            <person name="Ma J."/>
        </authorList>
    </citation>
    <scope>NUCLEOTIDE SEQUENCE [LARGE SCALE GENOMIC DNA]</scope>
    <source>
        <strain evidence="2">CGMCC 4.7643</strain>
    </source>
</reference>
<proteinExistence type="predicted"/>
<evidence type="ECO:0000313" key="1">
    <source>
        <dbReference type="EMBL" id="MFD2458683.1"/>
    </source>
</evidence>
<evidence type="ECO:0000313" key="2">
    <source>
        <dbReference type="Proteomes" id="UP001597419"/>
    </source>
</evidence>
<sequence>MDWTERETISAFLKYRPPQGGAHWVSCLIAVLRDARQATGRNLNTGEVEPEEVERVGCWLGAVGYMTMFDLVGSVFKPAHAIELAGQPFIRTLQYFAPEIGEVERDALYSLRCSFVHDFSLVNVPATGSQQARERRTHHFMLNDADETGPIVKLPPQRWDGDLNHVRLLNATWVNLRSLGDLAEEVYKELVMLHDNGELVLALSGGLDELKRRYAMTVRPGLRLQEP</sequence>
<protein>
    <submittedName>
        <fullName evidence="1">Uncharacterized protein</fullName>
    </submittedName>
</protein>
<keyword evidence="2" id="KW-1185">Reference proteome</keyword>
<dbReference type="EMBL" id="JBHUKU010000004">
    <property type="protein sequence ID" value="MFD2458683.1"/>
    <property type="molecule type" value="Genomic_DNA"/>
</dbReference>
<gene>
    <name evidence="1" type="ORF">ACFSYJ_08730</name>
</gene>
<accession>A0ABW5GB13</accession>
<organism evidence="1 2">
    <name type="scientific">Amycolatopsis samaneae</name>
    <dbReference type="NCBI Taxonomy" id="664691"/>
    <lineage>
        <taxon>Bacteria</taxon>
        <taxon>Bacillati</taxon>
        <taxon>Actinomycetota</taxon>
        <taxon>Actinomycetes</taxon>
        <taxon>Pseudonocardiales</taxon>
        <taxon>Pseudonocardiaceae</taxon>
        <taxon>Amycolatopsis</taxon>
    </lineage>
</organism>
<dbReference type="Proteomes" id="UP001597419">
    <property type="component" value="Unassembled WGS sequence"/>
</dbReference>
<name>A0ABW5GB13_9PSEU</name>
<dbReference type="RefSeq" id="WP_345387550.1">
    <property type="nucleotide sequence ID" value="NZ_BAABHG010000002.1"/>
</dbReference>
<comment type="caution">
    <text evidence="1">The sequence shown here is derived from an EMBL/GenBank/DDBJ whole genome shotgun (WGS) entry which is preliminary data.</text>
</comment>